<name>A0A6T8LT30_HEMAN</name>
<dbReference type="Pfam" id="PF14572">
    <property type="entry name" value="Pribosyl_synth"/>
    <property type="match status" value="1"/>
</dbReference>
<dbReference type="GO" id="GO:0016301">
    <property type="term" value="F:kinase activity"/>
    <property type="evidence" value="ECO:0007669"/>
    <property type="project" value="UniProtKB-KW"/>
</dbReference>
<protein>
    <recommendedName>
        <fullName evidence="3">ribose-phosphate diphosphokinase</fullName>
        <ecNumber evidence="3">2.7.6.1</ecNumber>
    </recommendedName>
</protein>
<comment type="similarity">
    <text evidence="2">Belongs to the ribose-phosphate pyrophosphokinase family.</text>
</comment>
<dbReference type="NCBIfam" id="TIGR01251">
    <property type="entry name" value="ribP_PPkin"/>
    <property type="match status" value="1"/>
</dbReference>
<keyword evidence="9" id="KW-0067">ATP-binding</keyword>
<dbReference type="SUPFAM" id="SSF53271">
    <property type="entry name" value="PRTase-like"/>
    <property type="match status" value="2"/>
</dbReference>
<keyword evidence="6" id="KW-0545">Nucleotide biosynthesis</keyword>
<keyword evidence="10" id="KW-0460">Magnesium</keyword>
<dbReference type="GO" id="GO:0005524">
    <property type="term" value="F:ATP binding"/>
    <property type="evidence" value="ECO:0007669"/>
    <property type="project" value="UniProtKB-KW"/>
</dbReference>
<keyword evidence="8" id="KW-0418">Kinase</keyword>
<evidence type="ECO:0000259" key="13">
    <source>
        <dbReference type="Pfam" id="PF13793"/>
    </source>
</evidence>
<evidence type="ECO:0000256" key="9">
    <source>
        <dbReference type="ARBA" id="ARBA00022840"/>
    </source>
</evidence>
<keyword evidence="4" id="KW-0808">Transferase</keyword>
<keyword evidence="5" id="KW-0479">Metal-binding</keyword>
<keyword evidence="7" id="KW-0547">Nucleotide-binding</keyword>
<comment type="catalytic activity">
    <reaction evidence="11">
        <text>D-ribose 5-phosphate + ATP = 5-phospho-alpha-D-ribose 1-diphosphate + AMP + H(+)</text>
        <dbReference type="Rhea" id="RHEA:15609"/>
        <dbReference type="ChEBI" id="CHEBI:15378"/>
        <dbReference type="ChEBI" id="CHEBI:30616"/>
        <dbReference type="ChEBI" id="CHEBI:58017"/>
        <dbReference type="ChEBI" id="CHEBI:78346"/>
        <dbReference type="ChEBI" id="CHEBI:456215"/>
        <dbReference type="EC" id="2.7.6.1"/>
    </reaction>
</comment>
<evidence type="ECO:0000256" key="7">
    <source>
        <dbReference type="ARBA" id="ARBA00022741"/>
    </source>
</evidence>
<comment type="pathway">
    <text evidence="1">Metabolic intermediate biosynthesis; 5-phospho-alpha-D-ribose 1-diphosphate biosynthesis; 5-phospho-alpha-D-ribose 1-diphosphate from D-ribose 5-phosphate (route I): step 1/1.</text>
</comment>
<dbReference type="NCBIfam" id="NF002320">
    <property type="entry name" value="PRK01259.1"/>
    <property type="match status" value="1"/>
</dbReference>
<feature type="compositionally biased region" description="Polar residues" evidence="12">
    <location>
        <begin position="1"/>
        <end position="10"/>
    </location>
</feature>
<evidence type="ECO:0000256" key="10">
    <source>
        <dbReference type="ARBA" id="ARBA00022842"/>
    </source>
</evidence>
<dbReference type="GO" id="GO:0000287">
    <property type="term" value="F:magnesium ion binding"/>
    <property type="evidence" value="ECO:0007669"/>
    <property type="project" value="InterPro"/>
</dbReference>
<reference evidence="14" key="1">
    <citation type="submission" date="2021-01" db="EMBL/GenBank/DDBJ databases">
        <authorList>
            <person name="Corre E."/>
            <person name="Pelletier E."/>
            <person name="Niang G."/>
            <person name="Scheremetjew M."/>
            <person name="Finn R."/>
            <person name="Kale V."/>
            <person name="Holt S."/>
            <person name="Cochrane G."/>
            <person name="Meng A."/>
            <person name="Brown T."/>
            <person name="Cohen L."/>
        </authorList>
    </citation>
    <scope>NUCLEOTIDE SEQUENCE</scope>
    <source>
        <strain evidence="14">CCMP441</strain>
    </source>
</reference>
<dbReference type="InterPro" id="IPR005946">
    <property type="entry name" value="Rib-P_diPkinase"/>
</dbReference>
<dbReference type="Gene3D" id="3.40.50.2020">
    <property type="match status" value="2"/>
</dbReference>
<evidence type="ECO:0000256" key="8">
    <source>
        <dbReference type="ARBA" id="ARBA00022777"/>
    </source>
</evidence>
<evidence type="ECO:0000256" key="11">
    <source>
        <dbReference type="ARBA" id="ARBA00049535"/>
    </source>
</evidence>
<evidence type="ECO:0000256" key="2">
    <source>
        <dbReference type="ARBA" id="ARBA00006478"/>
    </source>
</evidence>
<feature type="region of interest" description="Disordered" evidence="12">
    <location>
        <begin position="1"/>
        <end position="26"/>
    </location>
</feature>
<dbReference type="InterPro" id="IPR029099">
    <property type="entry name" value="Pribosyltran_N"/>
</dbReference>
<dbReference type="GO" id="GO:0006015">
    <property type="term" value="P:5-phosphoribose 1-diphosphate biosynthetic process"/>
    <property type="evidence" value="ECO:0007669"/>
    <property type="project" value="TreeGrafter"/>
</dbReference>
<dbReference type="PANTHER" id="PTHR10210">
    <property type="entry name" value="RIBOSE-PHOSPHATE DIPHOSPHOKINASE FAMILY MEMBER"/>
    <property type="match status" value="1"/>
</dbReference>
<dbReference type="FunFam" id="3.40.50.2020:FF:000007">
    <property type="entry name" value="Ribose-phosphate pyrophosphokinase"/>
    <property type="match status" value="1"/>
</dbReference>
<dbReference type="GO" id="GO:0006164">
    <property type="term" value="P:purine nucleotide biosynthetic process"/>
    <property type="evidence" value="ECO:0007669"/>
    <property type="project" value="TreeGrafter"/>
</dbReference>
<dbReference type="GO" id="GO:0002189">
    <property type="term" value="C:ribose phosphate diphosphokinase complex"/>
    <property type="evidence" value="ECO:0007669"/>
    <property type="project" value="TreeGrafter"/>
</dbReference>
<dbReference type="GO" id="GO:0005737">
    <property type="term" value="C:cytoplasm"/>
    <property type="evidence" value="ECO:0007669"/>
    <property type="project" value="TreeGrafter"/>
</dbReference>
<feature type="domain" description="Ribose-phosphate pyrophosphokinase N-terminal" evidence="13">
    <location>
        <begin position="38"/>
        <end position="160"/>
    </location>
</feature>
<dbReference type="Pfam" id="PF13793">
    <property type="entry name" value="Pribosyltran_N"/>
    <property type="match status" value="1"/>
</dbReference>
<dbReference type="InterPro" id="IPR029057">
    <property type="entry name" value="PRTase-like"/>
</dbReference>
<evidence type="ECO:0000256" key="6">
    <source>
        <dbReference type="ARBA" id="ARBA00022727"/>
    </source>
</evidence>
<evidence type="ECO:0000313" key="14">
    <source>
        <dbReference type="EMBL" id="CAD8747477.1"/>
    </source>
</evidence>
<evidence type="ECO:0000256" key="12">
    <source>
        <dbReference type="SAM" id="MobiDB-lite"/>
    </source>
</evidence>
<evidence type="ECO:0000256" key="3">
    <source>
        <dbReference type="ARBA" id="ARBA00013247"/>
    </source>
</evidence>
<evidence type="ECO:0000256" key="5">
    <source>
        <dbReference type="ARBA" id="ARBA00022723"/>
    </source>
</evidence>
<dbReference type="EC" id="2.7.6.1" evidence="3"/>
<dbReference type="EMBL" id="HBFK01022572">
    <property type="protein sequence ID" value="CAD8747477.1"/>
    <property type="molecule type" value="Transcribed_RNA"/>
</dbReference>
<accession>A0A6T8LT30</accession>
<evidence type="ECO:0000256" key="1">
    <source>
        <dbReference type="ARBA" id="ARBA00004996"/>
    </source>
</evidence>
<organism evidence="14">
    <name type="scientific">Hemiselmis andersenii</name>
    <name type="common">Cryptophyte alga</name>
    <dbReference type="NCBI Taxonomy" id="464988"/>
    <lineage>
        <taxon>Eukaryota</taxon>
        <taxon>Cryptophyceae</taxon>
        <taxon>Cryptomonadales</taxon>
        <taxon>Hemiselmidaceae</taxon>
        <taxon>Hemiselmis</taxon>
    </lineage>
</organism>
<evidence type="ECO:0000256" key="4">
    <source>
        <dbReference type="ARBA" id="ARBA00022679"/>
    </source>
</evidence>
<dbReference type="AlphaFoldDB" id="A0A6T8LT30"/>
<dbReference type="SMART" id="SM01400">
    <property type="entry name" value="Pribosyltran_N"/>
    <property type="match status" value="1"/>
</dbReference>
<proteinExistence type="inferred from homology"/>
<dbReference type="PANTHER" id="PTHR10210:SF32">
    <property type="entry name" value="RIBOSE-PHOSPHATE PYROPHOSPHOKINASE 2"/>
    <property type="match status" value="1"/>
</dbReference>
<gene>
    <name evidence="14" type="ORF">HAND1043_LOCUS13974</name>
</gene>
<sequence length="368" mass="40278">MPRPTMSDTMKTLFMTQGPRPDPSAEEIEKNSATVDYEIYSGNSNRKLAEEVARRLGVKLSPATVSSFNDGECNIKVNDSVRNTHVYVLQSTCPGRGSPVRTINDHIMELYLLIRCFRRASARTVTAIIPYYGYSRQDEKRRPRVPIASSDFAMLMEAAGVDRILSVDLHSGQIQGQFQHCPVDNLSMFEDFAAFFVKHLLPTFPEGSEVAVVSPDADGTARAKFFLGLLIEKGVKNVSLAITIRQTTSSSIVLNLVGEVQHKECIIIDDIIDTGRRVVQSAEALYDLGALSVGAIATHGIFSGKAIAKIQASDMEYLVVSDSCPIEDKFRRTANKIVQVSCAGVIADAIHSINSGDTVSHLFAFGKE</sequence>
<dbReference type="GO" id="GO:0004749">
    <property type="term" value="F:ribose phosphate diphosphokinase activity"/>
    <property type="evidence" value="ECO:0007669"/>
    <property type="project" value="UniProtKB-EC"/>
</dbReference>